<feature type="compositionally biased region" description="Polar residues" evidence="10">
    <location>
        <begin position="140"/>
        <end position="166"/>
    </location>
</feature>
<dbReference type="InterPro" id="IPR039907">
    <property type="entry name" value="NOB1"/>
</dbReference>
<dbReference type="SUPFAM" id="SSF144206">
    <property type="entry name" value="NOB1 zinc finger-like"/>
    <property type="match status" value="1"/>
</dbReference>
<evidence type="ECO:0000256" key="9">
    <source>
        <dbReference type="PIRSR" id="PIRSR037125-1"/>
    </source>
</evidence>
<dbReference type="STRING" id="53326.A0A016TKG1"/>
<dbReference type="GO" id="GO:0005737">
    <property type="term" value="C:cytoplasm"/>
    <property type="evidence" value="ECO:0007669"/>
    <property type="project" value="UniProtKB-ARBA"/>
</dbReference>
<dbReference type="GO" id="GO:0031981">
    <property type="term" value="C:nuclear lumen"/>
    <property type="evidence" value="ECO:0007669"/>
    <property type="project" value="UniProtKB-ARBA"/>
</dbReference>
<evidence type="ECO:0000313" key="13">
    <source>
        <dbReference type="EMBL" id="EYC03033.1"/>
    </source>
</evidence>
<keyword evidence="3" id="KW-0540">Nuclease</keyword>
<evidence type="ECO:0000256" key="8">
    <source>
        <dbReference type="PIRNR" id="PIRNR037125"/>
    </source>
</evidence>
<dbReference type="Gene3D" id="6.20.210.10">
    <property type="entry name" value="Nin one binding (NOB1), Zn-ribbon-like"/>
    <property type="match status" value="1"/>
</dbReference>
<comment type="caution">
    <text evidence="13">The sequence shown here is derived from an EMBL/GenBank/DDBJ whole genome shotgun (WGS) entry which is preliminary data.</text>
</comment>
<evidence type="ECO:0000256" key="2">
    <source>
        <dbReference type="ARBA" id="ARBA00005858"/>
    </source>
</evidence>
<evidence type="ECO:0000313" key="14">
    <source>
        <dbReference type="Proteomes" id="UP000024635"/>
    </source>
</evidence>
<dbReference type="Pfam" id="PF17146">
    <property type="entry name" value="PIN_6"/>
    <property type="match status" value="1"/>
</dbReference>
<dbReference type="OrthoDB" id="446759at2759"/>
<evidence type="ECO:0000256" key="10">
    <source>
        <dbReference type="SAM" id="MobiDB-lite"/>
    </source>
</evidence>
<organism evidence="13 14">
    <name type="scientific">Ancylostoma ceylanicum</name>
    <dbReference type="NCBI Taxonomy" id="53326"/>
    <lineage>
        <taxon>Eukaryota</taxon>
        <taxon>Metazoa</taxon>
        <taxon>Ecdysozoa</taxon>
        <taxon>Nematoda</taxon>
        <taxon>Chromadorea</taxon>
        <taxon>Rhabditida</taxon>
        <taxon>Rhabditina</taxon>
        <taxon>Rhabditomorpha</taxon>
        <taxon>Strongyloidea</taxon>
        <taxon>Ancylostomatidae</taxon>
        <taxon>Ancylostomatinae</taxon>
        <taxon>Ancylostoma</taxon>
    </lineage>
</organism>
<name>A0A016TKG1_9BILA</name>
<dbReference type="GO" id="GO:0016787">
    <property type="term" value="F:hydrolase activity"/>
    <property type="evidence" value="ECO:0007669"/>
    <property type="project" value="UniProtKB-KW"/>
</dbReference>
<protein>
    <recommendedName>
        <fullName evidence="8">RNA-binding protein NOB1</fullName>
    </recommendedName>
</protein>
<evidence type="ECO:0000256" key="1">
    <source>
        <dbReference type="ARBA" id="ARBA00004123"/>
    </source>
</evidence>
<dbReference type="GO" id="GO:0004521">
    <property type="term" value="F:RNA endonuclease activity"/>
    <property type="evidence" value="ECO:0007669"/>
    <property type="project" value="UniProtKB-UniRule"/>
</dbReference>
<comment type="subcellular location">
    <subcellularLocation>
        <location evidence="1 8">Nucleus</location>
    </subcellularLocation>
</comment>
<evidence type="ECO:0000256" key="3">
    <source>
        <dbReference type="ARBA" id="ARBA00022722"/>
    </source>
</evidence>
<keyword evidence="14" id="KW-1185">Reference proteome</keyword>
<dbReference type="PIRSF" id="PIRSF037125">
    <property type="entry name" value="D-site_20S_pre-rRNA_nuclease"/>
    <property type="match status" value="1"/>
</dbReference>
<keyword evidence="6 8" id="KW-0862">Zinc</keyword>
<dbReference type="CDD" id="cd09876">
    <property type="entry name" value="PIN_Nob1-like"/>
    <property type="match status" value="1"/>
</dbReference>
<gene>
    <name evidence="13" type="primary">Acey_s0096.g2910</name>
    <name evidence="13" type="synonym">Acey-Y54E10BR.4</name>
    <name evidence="13" type="ORF">Y032_0096g2910</name>
</gene>
<evidence type="ECO:0000256" key="4">
    <source>
        <dbReference type="ARBA" id="ARBA00022723"/>
    </source>
</evidence>
<dbReference type="GO" id="GO:0030688">
    <property type="term" value="C:preribosome, small subunit precursor"/>
    <property type="evidence" value="ECO:0007669"/>
    <property type="project" value="TreeGrafter"/>
</dbReference>
<dbReference type="Pfam" id="PF08772">
    <property type="entry name" value="Zn_ribbon_NOB1"/>
    <property type="match status" value="1"/>
</dbReference>
<dbReference type="FunFam" id="3.40.50.1010:FF:000020">
    <property type="entry name" value="20S-pre-rRNA D-site endonuclease NOB1"/>
    <property type="match status" value="1"/>
</dbReference>
<feature type="binding site" evidence="9">
    <location>
        <position position="260"/>
    </location>
    <ligand>
        <name>Zn(2+)</name>
        <dbReference type="ChEBI" id="CHEBI:29105"/>
    </ligand>
</feature>
<feature type="region of interest" description="Disordered" evidence="10">
    <location>
        <begin position="353"/>
        <end position="375"/>
    </location>
</feature>
<keyword evidence="7 8" id="KW-0539">Nucleus</keyword>
<feature type="region of interest" description="Disordered" evidence="10">
    <location>
        <begin position="140"/>
        <end position="181"/>
    </location>
</feature>
<dbReference type="PANTHER" id="PTHR12814">
    <property type="entry name" value="RNA-BINDING PROTEIN NOB1"/>
    <property type="match status" value="1"/>
</dbReference>
<keyword evidence="5" id="KW-0378">Hydrolase</keyword>
<dbReference type="InterPro" id="IPR017117">
    <property type="entry name" value="Nob1_euk"/>
</dbReference>
<comment type="similarity">
    <text evidence="2 8">Belongs to the NOB1 family.</text>
</comment>
<proteinExistence type="inferred from homology"/>
<dbReference type="EMBL" id="JARK01001432">
    <property type="protein sequence ID" value="EYC03033.1"/>
    <property type="molecule type" value="Genomic_DNA"/>
</dbReference>
<evidence type="ECO:0000259" key="12">
    <source>
        <dbReference type="Pfam" id="PF17146"/>
    </source>
</evidence>
<feature type="binding site" evidence="9">
    <location>
        <position position="248"/>
    </location>
    <ligand>
        <name>Zn(2+)</name>
        <dbReference type="ChEBI" id="CHEBI:29105"/>
    </ligand>
</feature>
<evidence type="ECO:0000256" key="6">
    <source>
        <dbReference type="ARBA" id="ARBA00022833"/>
    </source>
</evidence>
<dbReference type="PANTHER" id="PTHR12814:SF2">
    <property type="entry name" value="RNA-BINDING PROTEIN NOB1"/>
    <property type="match status" value="1"/>
</dbReference>
<accession>A0A016TKG1</accession>
<feature type="domain" description="Nin one binding (NOB1) Zn-ribbon-like" evidence="11">
    <location>
        <begin position="235"/>
        <end position="306"/>
    </location>
</feature>
<dbReference type="InterPro" id="IPR014881">
    <property type="entry name" value="NOB1_Zn-bd"/>
</dbReference>
<evidence type="ECO:0000256" key="5">
    <source>
        <dbReference type="ARBA" id="ARBA00022801"/>
    </source>
</evidence>
<dbReference type="Proteomes" id="UP000024635">
    <property type="component" value="Unassembled WGS sequence"/>
</dbReference>
<comment type="function">
    <text evidence="8">May play a role in mRNA degradation.</text>
</comment>
<dbReference type="GO" id="GO:0030490">
    <property type="term" value="P:maturation of SSU-rRNA"/>
    <property type="evidence" value="ECO:0007669"/>
    <property type="project" value="TreeGrafter"/>
</dbReference>
<feature type="domain" description="Ribonuclease PIN" evidence="12">
    <location>
        <begin position="19"/>
        <end position="105"/>
    </location>
</feature>
<evidence type="ECO:0000256" key="7">
    <source>
        <dbReference type="ARBA" id="ARBA00023242"/>
    </source>
</evidence>
<dbReference type="GO" id="GO:0046872">
    <property type="term" value="F:metal ion binding"/>
    <property type="evidence" value="ECO:0007669"/>
    <property type="project" value="UniProtKB-UniRule"/>
</dbReference>
<feature type="binding site" evidence="9">
    <location>
        <position position="245"/>
    </location>
    <ligand>
        <name>Zn(2+)</name>
        <dbReference type="ChEBI" id="CHEBI:29105"/>
    </ligand>
</feature>
<sequence>MTESCSDSPKQSEKPVKHLVLDTGAIIANVNLHEIAEHYYAPPDIVTELKSRRSKITFDILPFEVKLREPSAAALRKVVEASKKTGDFISLSLADIKVIALTYDLHNEFSGRSNPNVNQEPESETSMASVLEEIRLNTEQNGAVDESASNTEESNVDNKSAPSRNNLPEGFCEASDSDDDEGWITEDNLGKALKKMGALEVEEGLNVGCLTTDFALQNVLLSMNLGLVSLNGYRIKKLKTFVLRCRACFKTTPIMTKEFCPACGNKMLHKCAVSVNEDGEQVLHINWQRLANKRGLKHSLAAPKGGKHAVNEKLFEDQRMPQNRMAKVRADPFGESPFAVHDVTSRSAMLGIRTMNNRQKQRRNPNEARAGGRRK</sequence>
<feature type="binding site" evidence="9">
    <location>
        <position position="263"/>
    </location>
    <ligand>
        <name>Zn(2+)</name>
        <dbReference type="ChEBI" id="CHEBI:29105"/>
    </ligand>
</feature>
<dbReference type="InterPro" id="IPR033411">
    <property type="entry name" value="Ribonuclease_PIN"/>
</dbReference>
<reference evidence="14" key="1">
    <citation type="journal article" date="2015" name="Nat. Genet.">
        <title>The genome and transcriptome of the zoonotic hookworm Ancylostoma ceylanicum identify infection-specific gene families.</title>
        <authorList>
            <person name="Schwarz E.M."/>
            <person name="Hu Y."/>
            <person name="Antoshechkin I."/>
            <person name="Miller M.M."/>
            <person name="Sternberg P.W."/>
            <person name="Aroian R.V."/>
        </authorList>
    </citation>
    <scope>NUCLEOTIDE SEQUENCE</scope>
    <source>
        <strain evidence="14">HY135</strain>
    </source>
</reference>
<dbReference type="AlphaFoldDB" id="A0A016TKG1"/>
<keyword evidence="4 8" id="KW-0479">Metal-binding</keyword>
<evidence type="ECO:0000259" key="11">
    <source>
        <dbReference type="Pfam" id="PF08772"/>
    </source>
</evidence>
<dbReference type="InterPro" id="IPR036283">
    <property type="entry name" value="NOB1_Zf-like_sf"/>
</dbReference>
<dbReference type="Gene3D" id="3.40.50.1010">
    <property type="entry name" value="5'-nuclease"/>
    <property type="match status" value="1"/>
</dbReference>